<evidence type="ECO:0000313" key="9">
    <source>
        <dbReference type="EMBL" id="UQS86982.1"/>
    </source>
</evidence>
<sequence>MKTKKKLMKSHQNRVLTGVLGGIADYFGINARYLRIAYLVLTILFIHTMLPVLIYLALMVLMPSDYGANDRFSGYDHQENNSEMGAKPRGRKILHDVEEKDDHK</sequence>
<proteinExistence type="predicted"/>
<dbReference type="PANTHER" id="PTHR33885">
    <property type="entry name" value="PHAGE SHOCK PROTEIN C"/>
    <property type="match status" value="1"/>
</dbReference>
<keyword evidence="3 7" id="KW-0812">Transmembrane</keyword>
<evidence type="ECO:0000256" key="5">
    <source>
        <dbReference type="ARBA" id="ARBA00023136"/>
    </source>
</evidence>
<reference evidence="9" key="1">
    <citation type="journal article" date="2022" name="Int. J. Syst. Evol. Microbiol.">
        <title>Apilactobacillus apisilvae sp. nov., Nicolia spurrieriana gen. nov. sp. nov., Bombilactobacillus folatiphilus sp. nov. and Bombilactobacillus thymidiniphilus sp. nov., four new lactic acid bacterial isolates from stingless bees Tetragonula carbonaria and Austroplebeia australis.</title>
        <authorList>
            <person name="Oliphant S.A."/>
            <person name="Watson-Haigh N.S."/>
            <person name="Sumby K.M."/>
            <person name="Gardner J."/>
            <person name="Groom S."/>
            <person name="Jiranek V."/>
        </authorList>
    </citation>
    <scope>NUCLEOTIDE SEQUENCE</scope>
    <source>
        <strain evidence="9">SGEP1_A5</strain>
    </source>
</reference>
<dbReference type="GO" id="GO:0005886">
    <property type="term" value="C:plasma membrane"/>
    <property type="evidence" value="ECO:0007669"/>
    <property type="project" value="UniProtKB-SubCell"/>
</dbReference>
<dbReference type="AlphaFoldDB" id="A0A976RSB3"/>
<keyword evidence="5 7" id="KW-0472">Membrane</keyword>
<evidence type="ECO:0000313" key="10">
    <source>
        <dbReference type="Proteomes" id="UP000831181"/>
    </source>
</evidence>
<evidence type="ECO:0000256" key="7">
    <source>
        <dbReference type="SAM" id="Phobius"/>
    </source>
</evidence>
<evidence type="ECO:0000256" key="2">
    <source>
        <dbReference type="ARBA" id="ARBA00022475"/>
    </source>
</evidence>
<feature type="transmembrane region" description="Helical" evidence="7">
    <location>
        <begin position="36"/>
        <end position="62"/>
    </location>
</feature>
<keyword evidence="10" id="KW-1185">Reference proteome</keyword>
<keyword evidence="2" id="KW-1003">Cell membrane</keyword>
<dbReference type="PANTHER" id="PTHR33885:SF3">
    <property type="entry name" value="PHAGE SHOCK PROTEIN C"/>
    <property type="match status" value="1"/>
</dbReference>
<evidence type="ECO:0000256" key="4">
    <source>
        <dbReference type="ARBA" id="ARBA00022989"/>
    </source>
</evidence>
<dbReference type="EMBL" id="CP093361">
    <property type="protein sequence ID" value="UQS86982.1"/>
    <property type="molecule type" value="Genomic_DNA"/>
</dbReference>
<dbReference type="InterPro" id="IPR052027">
    <property type="entry name" value="PspC"/>
</dbReference>
<dbReference type="Proteomes" id="UP000831181">
    <property type="component" value="Chromosome"/>
</dbReference>
<dbReference type="KEGG" id="lbe:MOO44_02060"/>
<evidence type="ECO:0000259" key="8">
    <source>
        <dbReference type="Pfam" id="PF04024"/>
    </source>
</evidence>
<evidence type="ECO:0000256" key="3">
    <source>
        <dbReference type="ARBA" id="ARBA00022692"/>
    </source>
</evidence>
<evidence type="ECO:0000256" key="1">
    <source>
        <dbReference type="ARBA" id="ARBA00004162"/>
    </source>
</evidence>
<name>A0A976RSB3_9LACO</name>
<protein>
    <submittedName>
        <fullName evidence="9">PspC domain-containing protein</fullName>
    </submittedName>
</protein>
<dbReference type="Pfam" id="PF04024">
    <property type="entry name" value="PspC"/>
    <property type="match status" value="1"/>
</dbReference>
<organism evidence="9 10">
    <name type="scientific">Nicoliella spurrieriana</name>
    <dbReference type="NCBI Taxonomy" id="2925830"/>
    <lineage>
        <taxon>Bacteria</taxon>
        <taxon>Bacillati</taxon>
        <taxon>Bacillota</taxon>
        <taxon>Bacilli</taxon>
        <taxon>Lactobacillales</taxon>
        <taxon>Lactobacillaceae</taxon>
        <taxon>Nicoliella</taxon>
    </lineage>
</organism>
<accession>A0A976RSB3</accession>
<keyword evidence="4 7" id="KW-1133">Transmembrane helix</keyword>
<comment type="subcellular location">
    <subcellularLocation>
        <location evidence="1">Cell membrane</location>
        <topology evidence="1">Single-pass membrane protein</topology>
    </subcellularLocation>
</comment>
<gene>
    <name evidence="9" type="ORF">MOO44_02060</name>
</gene>
<dbReference type="InterPro" id="IPR007168">
    <property type="entry name" value="Phageshock_PspC_N"/>
</dbReference>
<feature type="domain" description="Phage shock protein PspC N-terminal" evidence="8">
    <location>
        <begin position="5"/>
        <end position="64"/>
    </location>
</feature>
<feature type="region of interest" description="Disordered" evidence="6">
    <location>
        <begin position="77"/>
        <end position="104"/>
    </location>
</feature>
<feature type="compositionally biased region" description="Basic and acidic residues" evidence="6">
    <location>
        <begin position="93"/>
        <end position="104"/>
    </location>
</feature>
<evidence type="ECO:0000256" key="6">
    <source>
        <dbReference type="SAM" id="MobiDB-lite"/>
    </source>
</evidence>
<dbReference type="RefSeq" id="WP_260116784.1">
    <property type="nucleotide sequence ID" value="NZ_CP093361.1"/>
</dbReference>